<accession>A0ABU9Y1B9</accession>
<evidence type="ECO:0000313" key="2">
    <source>
        <dbReference type="EMBL" id="MEN2789599.1"/>
    </source>
</evidence>
<feature type="transmembrane region" description="Helical" evidence="1">
    <location>
        <begin position="74"/>
        <end position="92"/>
    </location>
</feature>
<feature type="transmembrane region" description="Helical" evidence="1">
    <location>
        <begin position="99"/>
        <end position="119"/>
    </location>
</feature>
<keyword evidence="3" id="KW-1185">Reference proteome</keyword>
<dbReference type="EMBL" id="JBDIME010000005">
    <property type="protein sequence ID" value="MEN2789599.1"/>
    <property type="molecule type" value="Genomic_DNA"/>
</dbReference>
<feature type="transmembrane region" description="Helical" evidence="1">
    <location>
        <begin position="188"/>
        <end position="209"/>
    </location>
</feature>
<keyword evidence="1" id="KW-0812">Transmembrane</keyword>
<evidence type="ECO:0000256" key="1">
    <source>
        <dbReference type="SAM" id="Phobius"/>
    </source>
</evidence>
<proteinExistence type="predicted"/>
<feature type="transmembrane region" description="Helical" evidence="1">
    <location>
        <begin position="438"/>
        <end position="459"/>
    </location>
</feature>
<organism evidence="2 3">
    <name type="scientific">Sphingomonas oligophenolica</name>
    <dbReference type="NCBI Taxonomy" id="301154"/>
    <lineage>
        <taxon>Bacteria</taxon>
        <taxon>Pseudomonadati</taxon>
        <taxon>Pseudomonadota</taxon>
        <taxon>Alphaproteobacteria</taxon>
        <taxon>Sphingomonadales</taxon>
        <taxon>Sphingomonadaceae</taxon>
        <taxon>Sphingomonas</taxon>
    </lineage>
</organism>
<comment type="caution">
    <text evidence="2">The sequence shown here is derived from an EMBL/GenBank/DDBJ whole genome shotgun (WGS) entry which is preliminary data.</text>
</comment>
<dbReference type="Proteomes" id="UP001419910">
    <property type="component" value="Unassembled WGS sequence"/>
</dbReference>
<sequence length="475" mass="50804">MAMPPTRAATLVGAGAAFLCIAALLIWWPGVAAYDTTEQYRQALTGVYDDWHPPVMAHLWAMLHPLAPGARPMLIVQMALYWLGLGLVAAALARSGRLLAGLAVLAIGALPLFVGWQAVVLKDTQMLGAVLAAVGLVAWRRLAGERMPAAAIVVVAMLLAYALLLRANAVFAIVPLAVMLWPGAGRPWRRVVAVIAGTLVVLAIVPPINHQLLAARETKISHTLPIYDLAGIAHFSGADDGVLPQERALIEQRHCYQPFFWDPFEHPAHCGAVAARLNDVPRSGINRLWLAAIAHHPLAYAEHRLAHLNATDRLIVPTGWMNAQPYEESEPNELGLESPGMVADQLSEVAGRLAETPLGWPIAWIVVAVTGLWIAARRPASPLRDLALALAVSALSLEASFAIVSIAADLRYHLWPMVGTALMAVLLLAERSPPRRPLIVGGGVLALVLLAGTAARMTLPRAPADYSAMLGYTGQ</sequence>
<evidence type="ECO:0000313" key="3">
    <source>
        <dbReference type="Proteomes" id="UP001419910"/>
    </source>
</evidence>
<feature type="transmembrane region" description="Helical" evidence="1">
    <location>
        <begin position="412"/>
        <end position="429"/>
    </location>
</feature>
<name>A0ABU9Y1B9_9SPHN</name>
<protein>
    <recommendedName>
        <fullName evidence="4">Glycosyltransferase RgtA/B/C/D-like domain-containing protein</fullName>
    </recommendedName>
</protein>
<gene>
    <name evidence="2" type="ORF">ABC974_08180</name>
</gene>
<reference evidence="2 3" key="1">
    <citation type="submission" date="2024-05" db="EMBL/GenBank/DDBJ databases">
        <authorList>
            <person name="Liu Q."/>
            <person name="Xin Y.-H."/>
        </authorList>
    </citation>
    <scope>NUCLEOTIDE SEQUENCE [LARGE SCALE GENOMIC DNA]</scope>
    <source>
        <strain evidence="2 3">CGMCC 1.10181</strain>
    </source>
</reference>
<feature type="transmembrane region" description="Helical" evidence="1">
    <location>
        <begin position="149"/>
        <end position="182"/>
    </location>
</feature>
<feature type="transmembrane region" description="Helical" evidence="1">
    <location>
        <begin position="386"/>
        <end position="406"/>
    </location>
</feature>
<keyword evidence="1" id="KW-1133">Transmembrane helix</keyword>
<keyword evidence="1" id="KW-0472">Membrane</keyword>
<feature type="transmembrane region" description="Helical" evidence="1">
    <location>
        <begin position="125"/>
        <end position="142"/>
    </location>
</feature>
<evidence type="ECO:0008006" key="4">
    <source>
        <dbReference type="Google" id="ProtNLM"/>
    </source>
</evidence>
<dbReference type="RefSeq" id="WP_343889625.1">
    <property type="nucleotide sequence ID" value="NZ_BAAAEH010000022.1"/>
</dbReference>